<organism evidence="2 3">
    <name type="scientific">Trametes coccinea (strain BRFM310)</name>
    <name type="common">Pycnoporus coccineus</name>
    <dbReference type="NCBI Taxonomy" id="1353009"/>
    <lineage>
        <taxon>Eukaryota</taxon>
        <taxon>Fungi</taxon>
        <taxon>Dikarya</taxon>
        <taxon>Basidiomycota</taxon>
        <taxon>Agaricomycotina</taxon>
        <taxon>Agaricomycetes</taxon>
        <taxon>Polyporales</taxon>
        <taxon>Polyporaceae</taxon>
        <taxon>Trametes</taxon>
    </lineage>
</organism>
<keyword evidence="3" id="KW-1185">Reference proteome</keyword>
<feature type="region of interest" description="Disordered" evidence="1">
    <location>
        <begin position="220"/>
        <end position="244"/>
    </location>
</feature>
<dbReference type="STRING" id="1353009.A0A1Y2I9G3"/>
<dbReference type="OrthoDB" id="2930792at2759"/>
<feature type="compositionally biased region" description="Low complexity" evidence="1">
    <location>
        <begin position="231"/>
        <end position="242"/>
    </location>
</feature>
<evidence type="ECO:0000256" key="1">
    <source>
        <dbReference type="SAM" id="MobiDB-lite"/>
    </source>
</evidence>
<gene>
    <name evidence="2" type="ORF">PYCCODRAFT_1419722</name>
</gene>
<sequence>MADTDRKIVYSPSPGAYAVIRLAPVEMVKHLGDSEALEQAASLPTKPHLVYLLDEMSLPFPDRPWYRFDICPIATSLRAEDPDKGITSEMCIPIYPNTDHPTGRAPVRPIRPFPYAHCYHWFNLILQVRVRSRPEEFDETEVVKLSSTAQMELIYEWTDDIMRSKQTVKGRNASQNLQAAHGQPAEPSPSSPPTSKLDALPVASPNDAISGRLEYCLAEEQEPEHTDDCASLSSSSSSSNTSEHTENLAGLATLDIFGGTNEDVDVIPLVDLWISDLPEQLKEEDISDPSELLAECDRIVKILKDARVRAYAAMTAQPPSAAGQDVVTLPKRKQPCVFVGLRPAKMWTKMRIRAGRVASRLDKILRLPHLRFWP</sequence>
<dbReference type="AlphaFoldDB" id="A0A1Y2I9G3"/>
<dbReference type="EMBL" id="KZ084153">
    <property type="protein sequence ID" value="OSC97333.1"/>
    <property type="molecule type" value="Genomic_DNA"/>
</dbReference>
<proteinExistence type="predicted"/>
<dbReference type="Proteomes" id="UP000193067">
    <property type="component" value="Unassembled WGS sequence"/>
</dbReference>
<reference evidence="2 3" key="1">
    <citation type="journal article" date="2015" name="Biotechnol. Biofuels">
        <title>Enhanced degradation of softwood versus hardwood by the white-rot fungus Pycnoporus coccineus.</title>
        <authorList>
            <person name="Couturier M."/>
            <person name="Navarro D."/>
            <person name="Chevret D."/>
            <person name="Henrissat B."/>
            <person name="Piumi F."/>
            <person name="Ruiz-Duenas F.J."/>
            <person name="Martinez A.T."/>
            <person name="Grigoriev I.V."/>
            <person name="Riley R."/>
            <person name="Lipzen A."/>
            <person name="Berrin J.G."/>
            <person name="Master E.R."/>
            <person name="Rosso M.N."/>
        </authorList>
    </citation>
    <scope>NUCLEOTIDE SEQUENCE [LARGE SCALE GENOMIC DNA]</scope>
    <source>
        <strain evidence="2 3">BRFM310</strain>
    </source>
</reference>
<accession>A0A1Y2I9G3</accession>
<evidence type="ECO:0000313" key="2">
    <source>
        <dbReference type="EMBL" id="OSC97333.1"/>
    </source>
</evidence>
<feature type="compositionally biased region" description="Polar residues" evidence="1">
    <location>
        <begin position="167"/>
        <end position="178"/>
    </location>
</feature>
<evidence type="ECO:0000313" key="3">
    <source>
        <dbReference type="Proteomes" id="UP000193067"/>
    </source>
</evidence>
<protein>
    <submittedName>
        <fullName evidence="2">Uncharacterized protein</fullName>
    </submittedName>
</protein>
<feature type="region of interest" description="Disordered" evidence="1">
    <location>
        <begin position="167"/>
        <end position="203"/>
    </location>
</feature>
<name>A0A1Y2I9G3_TRAC3</name>